<sequence>MPLYDFPTGPTTMEDIEAFVAGAQAVVTAQLAKAFPGVSAPVLEIAPVHPSSQFAKIVAVDASQRSAWAFVRLENGLIYKPSSWKVPAKHARGTIHTAAHGAEYVDWTGPRYVKDLRR</sequence>
<reference evidence="2" key="1">
    <citation type="journal article" date="2017" name="Curr. Microbiol.">
        <title>Genomic Diversity of Type B3 Bacteriophages of Caulobacter crescentus.</title>
        <authorList>
            <person name="Ash K.T."/>
            <person name="Drake K.M."/>
            <person name="Gibbs W.S."/>
            <person name="Ely B."/>
        </authorList>
    </citation>
    <scope>NUCLEOTIDE SEQUENCE [LARGE SCALE GENOMIC DNA]</scope>
</reference>
<proteinExistence type="predicted"/>
<accession>A0A1V0EE22</accession>
<dbReference type="InterPro" id="IPR056134">
    <property type="entry name" value="DUF7717"/>
</dbReference>
<gene>
    <name evidence="1" type="ORF">Ccr32_gp244</name>
</gene>
<dbReference type="EMBL" id="KY555146">
    <property type="protein sequence ID" value="ARB15162.1"/>
    <property type="molecule type" value="Genomic_DNA"/>
</dbReference>
<dbReference type="Proteomes" id="UP000222485">
    <property type="component" value="Genome"/>
</dbReference>
<evidence type="ECO:0000313" key="1">
    <source>
        <dbReference type="EMBL" id="ARB15162.1"/>
    </source>
</evidence>
<name>A0A1V0EE22_9CAUD</name>
<evidence type="ECO:0000313" key="2">
    <source>
        <dbReference type="Proteomes" id="UP000222485"/>
    </source>
</evidence>
<protein>
    <submittedName>
        <fullName evidence="1">Uncharacterized protein</fullName>
    </submittedName>
</protein>
<dbReference type="Pfam" id="PF24835">
    <property type="entry name" value="DUF7717"/>
    <property type="match status" value="1"/>
</dbReference>
<organism evidence="1 2">
    <name type="scientific">Caulobacter phage Ccr32</name>
    <dbReference type="NCBI Taxonomy" id="1959738"/>
    <lineage>
        <taxon>Viruses</taxon>
        <taxon>Duplodnaviria</taxon>
        <taxon>Heunggongvirae</taxon>
        <taxon>Uroviricota</taxon>
        <taxon>Caudoviricetes</taxon>
        <taxon>Jeanschmidtviridae</taxon>
        <taxon>Shapirovirus</taxon>
        <taxon>Shapirovirus cbk</taxon>
    </lineage>
</organism>